<dbReference type="Proteomes" id="UP000019243">
    <property type="component" value="Unassembled WGS sequence"/>
</dbReference>
<proteinExistence type="predicted"/>
<dbReference type="EMBL" id="AODH01000001">
    <property type="protein sequence ID" value="EUJ42141.1"/>
    <property type="molecule type" value="Genomic_DNA"/>
</dbReference>
<comment type="caution">
    <text evidence="3">The sequence shown here is derived from an EMBL/GenBank/DDBJ whole genome shotgun (WGS) entry which is preliminary data.</text>
</comment>
<name>W7D2K1_9LIST</name>
<evidence type="ECO:0000313" key="3">
    <source>
        <dbReference type="EMBL" id="EUJ42141.1"/>
    </source>
</evidence>
<dbReference type="InterPro" id="IPR016181">
    <property type="entry name" value="Acyl_CoA_acyltransferase"/>
</dbReference>
<dbReference type="RefSeq" id="WP_035312704.1">
    <property type="nucleotide sequence ID" value="NZ_AODH01000001.1"/>
</dbReference>
<evidence type="ECO:0000259" key="2">
    <source>
        <dbReference type="PROSITE" id="PS51729"/>
    </source>
</evidence>
<dbReference type="STRING" id="1265861.BCAMP_00040"/>
<dbReference type="PROSITE" id="PS51729">
    <property type="entry name" value="GNAT_YJDJ"/>
    <property type="match status" value="1"/>
</dbReference>
<evidence type="ECO:0000313" key="4">
    <source>
        <dbReference type="Proteomes" id="UP000019243"/>
    </source>
</evidence>
<dbReference type="OrthoDB" id="9793389at2"/>
<keyword evidence="4" id="KW-1185">Reference proteome</keyword>
<sequence length="91" mass="10388">MKLVEEPLRLFANDEHGHLKAEVTLIAVNDNLWSLNHTFVHPDLRGQGIAEELVAEAVAKARREKKAIVPSCSFAKVQFERKPEYADVWHK</sequence>
<dbReference type="PANTHER" id="PTHR31435">
    <property type="entry name" value="PROTEIN NATD1"/>
    <property type="match status" value="1"/>
</dbReference>
<protein>
    <submittedName>
        <fullName evidence="3">Putative acetyltransferase</fullName>
    </submittedName>
</protein>
<dbReference type="InterPro" id="IPR000182">
    <property type="entry name" value="GNAT_dom"/>
</dbReference>
<dbReference type="Pfam" id="PF14542">
    <property type="entry name" value="Acetyltransf_CG"/>
    <property type="match status" value="1"/>
</dbReference>
<keyword evidence="3" id="KW-0808">Transferase</keyword>
<dbReference type="GO" id="GO:0016747">
    <property type="term" value="F:acyltransferase activity, transferring groups other than amino-acyl groups"/>
    <property type="evidence" value="ECO:0007669"/>
    <property type="project" value="InterPro"/>
</dbReference>
<evidence type="ECO:0000259" key="1">
    <source>
        <dbReference type="PROSITE" id="PS51186"/>
    </source>
</evidence>
<dbReference type="InterPro" id="IPR045057">
    <property type="entry name" value="Gcn5-rel_NAT"/>
</dbReference>
<dbReference type="InterPro" id="IPR031165">
    <property type="entry name" value="GNAT_YJDJ"/>
</dbReference>
<dbReference type="CDD" id="cd04301">
    <property type="entry name" value="NAT_SF"/>
    <property type="match status" value="1"/>
</dbReference>
<accession>W7D2K1</accession>
<feature type="domain" description="N-acetyltransferase" evidence="2">
    <location>
        <begin position="2"/>
        <end position="90"/>
    </location>
</feature>
<dbReference type="Gene3D" id="3.40.630.30">
    <property type="match status" value="1"/>
</dbReference>
<gene>
    <name evidence="3" type="ORF">BCAMP_00040</name>
</gene>
<reference evidence="3 4" key="1">
    <citation type="submission" date="2012-12" db="EMBL/GenBank/DDBJ databases">
        <title>Novel taxa of Listeriaceae from agricultural environments in the United States.</title>
        <authorList>
            <person name="den Bakker H.C."/>
            <person name="Allred A."/>
            <person name="Warchocki S."/>
            <person name="Wright E.M."/>
            <person name="Burrell A."/>
            <person name="Nightingale K.K."/>
            <person name="Kephart D."/>
            <person name="Wiedmann M."/>
        </authorList>
    </citation>
    <scope>NUCLEOTIDE SEQUENCE [LARGE SCALE GENOMIC DNA]</scope>
    <source>
        <strain evidence="3 4">FSL F6-1037</strain>
    </source>
</reference>
<dbReference type="PANTHER" id="PTHR31435:SF10">
    <property type="entry name" value="BSR4717 PROTEIN"/>
    <property type="match status" value="1"/>
</dbReference>
<organism evidence="3 4">
    <name type="scientific">Brochothrix campestris FSL F6-1037</name>
    <dbReference type="NCBI Taxonomy" id="1265861"/>
    <lineage>
        <taxon>Bacteria</taxon>
        <taxon>Bacillati</taxon>
        <taxon>Bacillota</taxon>
        <taxon>Bacilli</taxon>
        <taxon>Bacillales</taxon>
        <taxon>Listeriaceae</taxon>
        <taxon>Brochothrix</taxon>
    </lineage>
</organism>
<dbReference type="PROSITE" id="PS51186">
    <property type="entry name" value="GNAT"/>
    <property type="match status" value="1"/>
</dbReference>
<dbReference type="SUPFAM" id="SSF55729">
    <property type="entry name" value="Acyl-CoA N-acyltransferases (Nat)"/>
    <property type="match status" value="1"/>
</dbReference>
<dbReference type="AlphaFoldDB" id="W7D2K1"/>
<feature type="domain" description="N-acetyltransferase" evidence="1">
    <location>
        <begin position="1"/>
        <end position="91"/>
    </location>
</feature>